<evidence type="ECO:0000256" key="1">
    <source>
        <dbReference type="ARBA" id="ARBA00006484"/>
    </source>
</evidence>
<feature type="domain" description="Ketoreductase" evidence="7">
    <location>
        <begin position="6"/>
        <end position="186"/>
    </location>
</feature>
<keyword evidence="9" id="KW-1185">Reference proteome</keyword>
<dbReference type="OrthoDB" id="306388at2"/>
<gene>
    <name evidence="8" type="ORF">BOO71_0003586</name>
</gene>
<evidence type="ECO:0000256" key="2">
    <source>
        <dbReference type="ARBA" id="ARBA00023002"/>
    </source>
</evidence>
<dbReference type="PRINTS" id="PR00080">
    <property type="entry name" value="SDRFAMILY"/>
</dbReference>
<dbReference type="AlphaFoldDB" id="A0A1U7P1Y2"/>
<evidence type="ECO:0000259" key="7">
    <source>
        <dbReference type="SMART" id="SM00822"/>
    </source>
</evidence>
<dbReference type="Gene3D" id="3.40.50.720">
    <property type="entry name" value="NAD(P)-binding Rossmann-like Domain"/>
    <property type="match status" value="1"/>
</dbReference>
<evidence type="ECO:0000313" key="8">
    <source>
        <dbReference type="EMBL" id="OLV19170.1"/>
    </source>
</evidence>
<dbReference type="FunFam" id="3.40.50.720:FF:000084">
    <property type="entry name" value="Short-chain dehydrogenase reductase"/>
    <property type="match status" value="1"/>
</dbReference>
<dbReference type="SUPFAM" id="SSF51735">
    <property type="entry name" value="NAD(P)-binding Rossmann-fold domains"/>
    <property type="match status" value="1"/>
</dbReference>
<reference evidence="8 9" key="1">
    <citation type="submission" date="2017-01" db="EMBL/GenBank/DDBJ databases">
        <title>Genome Analysis of Deinococcus marmoris KOPRI26562.</title>
        <authorList>
            <person name="Kim J.H."/>
            <person name="Oh H.-M."/>
        </authorList>
    </citation>
    <scope>NUCLEOTIDE SEQUENCE [LARGE SCALE GENOMIC DNA]</scope>
    <source>
        <strain evidence="8 9">KOPRI26562</strain>
    </source>
</reference>
<keyword evidence="5" id="KW-0753">Steroid metabolism</keyword>
<keyword evidence="6" id="KW-1133">Transmembrane helix</keyword>
<dbReference type="SMART" id="SM00822">
    <property type="entry name" value="PKS_KR"/>
    <property type="match status" value="1"/>
</dbReference>
<dbReference type="EMBL" id="MSTI01000040">
    <property type="protein sequence ID" value="OLV19170.1"/>
    <property type="molecule type" value="Genomic_DNA"/>
</dbReference>
<dbReference type="Proteomes" id="UP000186607">
    <property type="component" value="Unassembled WGS sequence"/>
</dbReference>
<keyword evidence="4" id="KW-0443">Lipid metabolism</keyword>
<name>A0A1U7P1Y2_9DEIO</name>
<sequence>MRLKNKVAVITGGGSGIGRATALIFAREGASVVVAELNGDQGKQTVDELLSLGHDARFIQTNVSVFEDVQAAVDLAADHYGRLDIMFNNAGIGINKPLLEHEPADFDRVVKVNQYGVYYGILAAGRKMRDLKTGGVIINTASVFALLASPGVIGYHASKGAVKMMTQAAALELAPLGIRVVAIAPGGVDTPIIQGYKDAGLGEMMARQQMRGKLQTPEAIAEIVAFLASSEADAINGSMVMTDDGFAEFK</sequence>
<dbReference type="PANTHER" id="PTHR43180">
    <property type="entry name" value="3-OXOACYL-(ACYL-CARRIER-PROTEIN) REDUCTASE (AFU_ORTHOLOGUE AFUA_6G11210)"/>
    <property type="match status" value="1"/>
</dbReference>
<dbReference type="InterPro" id="IPR057326">
    <property type="entry name" value="KR_dom"/>
</dbReference>
<feature type="transmembrane region" description="Helical" evidence="6">
    <location>
        <begin position="136"/>
        <end position="157"/>
    </location>
</feature>
<dbReference type="RefSeq" id="WP_075831084.1">
    <property type="nucleotide sequence ID" value="NZ_MSTI01000040.1"/>
</dbReference>
<comment type="similarity">
    <text evidence="1">Belongs to the short-chain dehydrogenases/reductases (SDR) family.</text>
</comment>
<evidence type="ECO:0000256" key="4">
    <source>
        <dbReference type="ARBA" id="ARBA00023098"/>
    </source>
</evidence>
<proteinExistence type="inferred from homology"/>
<dbReference type="PANTHER" id="PTHR43180:SF28">
    <property type="entry name" value="NAD(P)-BINDING ROSSMANN-FOLD SUPERFAMILY PROTEIN"/>
    <property type="match status" value="1"/>
</dbReference>
<accession>A0A1U7P1Y2</accession>
<dbReference type="InterPro" id="IPR002347">
    <property type="entry name" value="SDR_fam"/>
</dbReference>
<organism evidence="8 9">
    <name type="scientific">Deinococcus marmoris</name>
    <dbReference type="NCBI Taxonomy" id="249408"/>
    <lineage>
        <taxon>Bacteria</taxon>
        <taxon>Thermotogati</taxon>
        <taxon>Deinococcota</taxon>
        <taxon>Deinococci</taxon>
        <taxon>Deinococcales</taxon>
        <taxon>Deinococcaceae</taxon>
        <taxon>Deinococcus</taxon>
    </lineage>
</organism>
<dbReference type="GO" id="GO:0016491">
    <property type="term" value="F:oxidoreductase activity"/>
    <property type="evidence" value="ECO:0007669"/>
    <property type="project" value="UniProtKB-KW"/>
</dbReference>
<keyword evidence="3" id="KW-0520">NAD</keyword>
<evidence type="ECO:0000313" key="9">
    <source>
        <dbReference type="Proteomes" id="UP000186607"/>
    </source>
</evidence>
<keyword evidence="6" id="KW-0812">Transmembrane</keyword>
<keyword evidence="2" id="KW-0560">Oxidoreductase</keyword>
<keyword evidence="6" id="KW-0472">Membrane</keyword>
<dbReference type="STRING" id="249408.BOO71_0003586"/>
<evidence type="ECO:0000256" key="3">
    <source>
        <dbReference type="ARBA" id="ARBA00023027"/>
    </source>
</evidence>
<protein>
    <submittedName>
        <fullName evidence="8">Short-chain dehydrogenase/reductase SDR</fullName>
    </submittedName>
</protein>
<dbReference type="Pfam" id="PF13561">
    <property type="entry name" value="adh_short_C2"/>
    <property type="match status" value="1"/>
</dbReference>
<dbReference type="CDD" id="cd05233">
    <property type="entry name" value="SDR_c"/>
    <property type="match status" value="1"/>
</dbReference>
<evidence type="ECO:0000256" key="6">
    <source>
        <dbReference type="SAM" id="Phobius"/>
    </source>
</evidence>
<dbReference type="InterPro" id="IPR036291">
    <property type="entry name" value="NAD(P)-bd_dom_sf"/>
</dbReference>
<comment type="caution">
    <text evidence="8">The sequence shown here is derived from an EMBL/GenBank/DDBJ whole genome shotgun (WGS) entry which is preliminary data.</text>
</comment>
<dbReference type="GO" id="GO:0008202">
    <property type="term" value="P:steroid metabolic process"/>
    <property type="evidence" value="ECO:0007669"/>
    <property type="project" value="UniProtKB-KW"/>
</dbReference>
<dbReference type="PRINTS" id="PR00081">
    <property type="entry name" value="GDHRDH"/>
</dbReference>
<evidence type="ECO:0000256" key="5">
    <source>
        <dbReference type="ARBA" id="ARBA00023221"/>
    </source>
</evidence>